<dbReference type="EMBL" id="JARBJD010000234">
    <property type="protein sequence ID" value="KAK2946215.1"/>
    <property type="molecule type" value="Genomic_DNA"/>
</dbReference>
<gene>
    <name evidence="1" type="ORF">BLNAU_18891</name>
</gene>
<proteinExistence type="predicted"/>
<reference evidence="1 2" key="1">
    <citation type="journal article" date="2022" name="bioRxiv">
        <title>Genomics of Preaxostyla Flagellates Illuminates Evolutionary Transitions and the Path Towards Mitochondrial Loss.</title>
        <authorList>
            <person name="Novak L.V.F."/>
            <person name="Treitli S.C."/>
            <person name="Pyrih J."/>
            <person name="Halakuc P."/>
            <person name="Pipaliya S.V."/>
            <person name="Vacek V."/>
            <person name="Brzon O."/>
            <person name="Soukal P."/>
            <person name="Eme L."/>
            <person name="Dacks J.B."/>
            <person name="Karnkowska A."/>
            <person name="Elias M."/>
            <person name="Hampl V."/>
        </authorList>
    </citation>
    <scope>NUCLEOTIDE SEQUENCE [LARGE SCALE GENOMIC DNA]</scope>
    <source>
        <strain evidence="1">NAU3</strain>
        <tissue evidence="1">Gut</tissue>
    </source>
</reference>
<dbReference type="Proteomes" id="UP001281761">
    <property type="component" value="Unassembled WGS sequence"/>
</dbReference>
<evidence type="ECO:0000313" key="1">
    <source>
        <dbReference type="EMBL" id="KAK2946215.1"/>
    </source>
</evidence>
<name>A0ABQ9X3F0_9EUKA</name>
<comment type="caution">
    <text evidence="1">The sequence shown here is derived from an EMBL/GenBank/DDBJ whole genome shotgun (WGS) entry which is preliminary data.</text>
</comment>
<accession>A0ABQ9X3F0</accession>
<protein>
    <submittedName>
        <fullName evidence="1">Uncharacterized protein</fullName>
    </submittedName>
</protein>
<sequence>MNFSLLLYYADSLPIALLIHRFNRTKSTKLTLRRMSIFGLNEQESFKAPPEQQYNSGTRRLSQTCLGVSVSNSKWRSDPRRIERHGSRPTVTTEDSKFVQCTSVLNGGSGSAFLSAGTPLHHSLLVSLREAGASGGGACTLNTIYNQNIAISYSKFSQTRVDEVWWTVCLVGSIADVPPLRRKHGTTTSGLNIESHTILSQPVFWMQYIDRSRRCDDDAACGEWKEVTARSLSPCGSFRSSSEGWSK</sequence>
<keyword evidence="2" id="KW-1185">Reference proteome</keyword>
<evidence type="ECO:0000313" key="2">
    <source>
        <dbReference type="Proteomes" id="UP001281761"/>
    </source>
</evidence>
<organism evidence="1 2">
    <name type="scientific">Blattamonas nauphoetae</name>
    <dbReference type="NCBI Taxonomy" id="2049346"/>
    <lineage>
        <taxon>Eukaryota</taxon>
        <taxon>Metamonada</taxon>
        <taxon>Preaxostyla</taxon>
        <taxon>Oxymonadida</taxon>
        <taxon>Blattamonas</taxon>
    </lineage>
</organism>